<sequence>LPIYDLEETQEVEVTVVDSNDHYPVFAAKWARGDPIVLLRI</sequence>
<dbReference type="GO" id="GO:0005886">
    <property type="term" value="C:plasma membrane"/>
    <property type="evidence" value="ECO:0007669"/>
    <property type="project" value="InterPro"/>
</dbReference>
<comment type="subcellular location">
    <subcellularLocation>
        <location evidence="1">Membrane</location>
    </subcellularLocation>
</comment>
<organism evidence="3">
    <name type="scientific">Gongylonema pulchrum</name>
    <dbReference type="NCBI Taxonomy" id="637853"/>
    <lineage>
        <taxon>Eukaryota</taxon>
        <taxon>Metazoa</taxon>
        <taxon>Ecdysozoa</taxon>
        <taxon>Nematoda</taxon>
        <taxon>Chromadorea</taxon>
        <taxon>Rhabditida</taxon>
        <taxon>Spirurina</taxon>
        <taxon>Spiruromorpha</taxon>
        <taxon>Spiruroidea</taxon>
        <taxon>Gongylonematidae</taxon>
        <taxon>Gongylonema</taxon>
    </lineage>
</organism>
<dbReference type="InterPro" id="IPR020894">
    <property type="entry name" value="Cadherin_CS"/>
</dbReference>
<dbReference type="WBParaSite" id="GPUH_0002675301-mRNA-1">
    <property type="protein sequence ID" value="GPUH_0002675301-mRNA-1"/>
    <property type="gene ID" value="GPUH_0002675301"/>
</dbReference>
<accession>A0A183F0I2</accession>
<protein>
    <submittedName>
        <fullName evidence="3">Cadherin domain-containing protein</fullName>
    </submittedName>
</protein>
<evidence type="ECO:0000256" key="2">
    <source>
        <dbReference type="ARBA" id="ARBA00023136"/>
    </source>
</evidence>
<keyword evidence="2" id="KW-0472">Membrane</keyword>
<evidence type="ECO:0000256" key="1">
    <source>
        <dbReference type="ARBA" id="ARBA00004370"/>
    </source>
</evidence>
<proteinExistence type="predicted"/>
<evidence type="ECO:0000313" key="3">
    <source>
        <dbReference type="WBParaSite" id="GPUH_0002675301-mRNA-1"/>
    </source>
</evidence>
<dbReference type="AlphaFoldDB" id="A0A183F0I2"/>
<reference evidence="3" key="1">
    <citation type="submission" date="2016-06" db="UniProtKB">
        <authorList>
            <consortium name="WormBaseParasite"/>
        </authorList>
    </citation>
    <scope>IDENTIFICATION</scope>
</reference>
<dbReference type="GO" id="GO:0007155">
    <property type="term" value="P:cell adhesion"/>
    <property type="evidence" value="ECO:0007669"/>
    <property type="project" value="InterPro"/>
</dbReference>
<name>A0A183F0I2_9BILA</name>
<dbReference type="PROSITE" id="PS00232">
    <property type="entry name" value="CADHERIN_1"/>
    <property type="match status" value="1"/>
</dbReference>